<evidence type="ECO:0000313" key="1">
    <source>
        <dbReference type="EMBL" id="GFY70959.1"/>
    </source>
</evidence>
<sequence>MTRKDWFRLFKNNDFKPDHKERSSTLKKLENKELEEFLVQNSCQTLAELGKSLQVDGSTVSKLLITLEIIQKQGYWVPYELEEETSNGVFPPYRGWR</sequence>
<name>A0A8X6YGF7_9ARAC</name>
<accession>A0A8X6YGF7</accession>
<gene>
    <name evidence="1" type="primary">EVAR_74850_1</name>
    <name evidence="1" type="ORF">TNIN_371361</name>
</gene>
<organism evidence="1 2">
    <name type="scientific">Trichonephila inaurata madagascariensis</name>
    <dbReference type="NCBI Taxonomy" id="2747483"/>
    <lineage>
        <taxon>Eukaryota</taxon>
        <taxon>Metazoa</taxon>
        <taxon>Ecdysozoa</taxon>
        <taxon>Arthropoda</taxon>
        <taxon>Chelicerata</taxon>
        <taxon>Arachnida</taxon>
        <taxon>Araneae</taxon>
        <taxon>Araneomorphae</taxon>
        <taxon>Entelegynae</taxon>
        <taxon>Araneoidea</taxon>
        <taxon>Nephilidae</taxon>
        <taxon>Trichonephila</taxon>
        <taxon>Trichonephila inaurata</taxon>
    </lineage>
</organism>
<dbReference type="Proteomes" id="UP000886998">
    <property type="component" value="Unassembled WGS sequence"/>
</dbReference>
<dbReference type="OrthoDB" id="6431778at2759"/>
<dbReference type="EMBL" id="BMAV01018533">
    <property type="protein sequence ID" value="GFY70959.1"/>
    <property type="molecule type" value="Genomic_DNA"/>
</dbReference>
<proteinExistence type="predicted"/>
<reference evidence="1" key="1">
    <citation type="submission" date="2020-08" db="EMBL/GenBank/DDBJ databases">
        <title>Multicomponent nature underlies the extraordinary mechanical properties of spider dragline silk.</title>
        <authorList>
            <person name="Kono N."/>
            <person name="Nakamura H."/>
            <person name="Mori M."/>
            <person name="Yoshida Y."/>
            <person name="Ohtoshi R."/>
            <person name="Malay A.D."/>
            <person name="Moran D.A.P."/>
            <person name="Tomita M."/>
            <person name="Numata K."/>
            <person name="Arakawa K."/>
        </authorList>
    </citation>
    <scope>NUCLEOTIDE SEQUENCE</scope>
</reference>
<comment type="caution">
    <text evidence="1">The sequence shown here is derived from an EMBL/GenBank/DDBJ whole genome shotgun (WGS) entry which is preliminary data.</text>
</comment>
<evidence type="ECO:0000313" key="2">
    <source>
        <dbReference type="Proteomes" id="UP000886998"/>
    </source>
</evidence>
<dbReference type="Gene3D" id="1.10.10.10">
    <property type="entry name" value="Winged helix-like DNA-binding domain superfamily/Winged helix DNA-binding domain"/>
    <property type="match status" value="1"/>
</dbReference>
<keyword evidence="2" id="KW-1185">Reference proteome</keyword>
<dbReference type="AlphaFoldDB" id="A0A8X6YGF7"/>
<protein>
    <submittedName>
        <fullName evidence="1">Mariner Mos1 transposase</fullName>
    </submittedName>
</protein>
<dbReference type="InterPro" id="IPR036388">
    <property type="entry name" value="WH-like_DNA-bd_sf"/>
</dbReference>